<gene>
    <name evidence="1" type="ORF">NPIL_157371</name>
    <name evidence="2" type="ORF">NPIL_571791</name>
</gene>
<dbReference type="AlphaFoldDB" id="A0A8X6PCZ2"/>
<evidence type="ECO:0000313" key="2">
    <source>
        <dbReference type="EMBL" id="GFT58385.1"/>
    </source>
</evidence>
<proteinExistence type="predicted"/>
<dbReference type="Proteomes" id="UP000887013">
    <property type="component" value="Unassembled WGS sequence"/>
</dbReference>
<dbReference type="EMBL" id="BMAW01018429">
    <property type="protein sequence ID" value="GFT58385.1"/>
    <property type="molecule type" value="Genomic_DNA"/>
</dbReference>
<comment type="caution">
    <text evidence="2">The sequence shown here is derived from an EMBL/GenBank/DDBJ whole genome shotgun (WGS) entry which is preliminary data.</text>
</comment>
<sequence length="107" mass="12200">MARNLVRMTFTMIKNTAARRVSILENLTDLIKHMFRFSRAIDSENCMGSVKDHVFIPPLPLDVPELCERITCSLNNVDSTMLSKVCQELDNRSHVCLGTKGLRIKHL</sequence>
<reference evidence="2" key="1">
    <citation type="submission" date="2020-08" db="EMBL/GenBank/DDBJ databases">
        <title>Multicomponent nature underlies the extraordinary mechanical properties of spider dragline silk.</title>
        <authorList>
            <person name="Kono N."/>
            <person name="Nakamura H."/>
            <person name="Mori M."/>
            <person name="Yoshida Y."/>
            <person name="Ohtoshi R."/>
            <person name="Malay A.D."/>
            <person name="Moran D.A.P."/>
            <person name="Tomita M."/>
            <person name="Numata K."/>
            <person name="Arakawa K."/>
        </authorList>
    </citation>
    <scope>NUCLEOTIDE SEQUENCE</scope>
</reference>
<accession>A0A8X6PCZ2</accession>
<dbReference type="EMBL" id="BMAW01062380">
    <property type="protein sequence ID" value="GFT35611.1"/>
    <property type="molecule type" value="Genomic_DNA"/>
</dbReference>
<name>A0A8X6PCZ2_NEPPI</name>
<dbReference type="OrthoDB" id="6470414at2759"/>
<keyword evidence="3" id="KW-1185">Reference proteome</keyword>
<protein>
    <submittedName>
        <fullName evidence="2">Uncharacterized protein</fullName>
    </submittedName>
</protein>
<evidence type="ECO:0000313" key="1">
    <source>
        <dbReference type="EMBL" id="GFT35611.1"/>
    </source>
</evidence>
<evidence type="ECO:0000313" key="3">
    <source>
        <dbReference type="Proteomes" id="UP000887013"/>
    </source>
</evidence>
<organism evidence="2 3">
    <name type="scientific">Nephila pilipes</name>
    <name type="common">Giant wood spider</name>
    <name type="synonym">Nephila maculata</name>
    <dbReference type="NCBI Taxonomy" id="299642"/>
    <lineage>
        <taxon>Eukaryota</taxon>
        <taxon>Metazoa</taxon>
        <taxon>Ecdysozoa</taxon>
        <taxon>Arthropoda</taxon>
        <taxon>Chelicerata</taxon>
        <taxon>Arachnida</taxon>
        <taxon>Araneae</taxon>
        <taxon>Araneomorphae</taxon>
        <taxon>Entelegynae</taxon>
        <taxon>Araneoidea</taxon>
        <taxon>Nephilidae</taxon>
        <taxon>Nephila</taxon>
    </lineage>
</organism>